<keyword evidence="1" id="KW-0732">Signal</keyword>
<name>A0ABU9ANT7_9BACT</name>
<evidence type="ECO:0008006" key="4">
    <source>
        <dbReference type="Google" id="ProtNLM"/>
    </source>
</evidence>
<evidence type="ECO:0000313" key="2">
    <source>
        <dbReference type="EMBL" id="MEK7948856.1"/>
    </source>
</evidence>
<dbReference type="RefSeq" id="WP_341402186.1">
    <property type="nucleotide sequence ID" value="NZ_JBBUKT010000001.1"/>
</dbReference>
<proteinExistence type="predicted"/>
<evidence type="ECO:0000313" key="3">
    <source>
        <dbReference type="Proteomes" id="UP001371305"/>
    </source>
</evidence>
<keyword evidence="3" id="KW-1185">Reference proteome</keyword>
<feature type="chain" id="PRO_5045609723" description="DUF2066 domain-containing protein" evidence="1">
    <location>
        <begin position="18"/>
        <end position="298"/>
    </location>
</feature>
<dbReference type="Proteomes" id="UP001371305">
    <property type="component" value="Unassembled WGS sequence"/>
</dbReference>
<dbReference type="EMBL" id="JBBUKT010000001">
    <property type="protein sequence ID" value="MEK7948856.1"/>
    <property type="molecule type" value="Genomic_DNA"/>
</dbReference>
<protein>
    <recommendedName>
        <fullName evidence="4">DUF2066 domain-containing protein</fullName>
    </recommendedName>
</protein>
<evidence type="ECO:0000256" key="1">
    <source>
        <dbReference type="SAM" id="SignalP"/>
    </source>
</evidence>
<sequence>MKTTALFLLAFAAPLFAGEMVPSQIPASAKWLLHADLDAMRGSETGKKIFARIEDEHGAKLRAFKRMFSIHPLTDLHGVTLYGDGKPEHAVALIDGTFNREHMEDLVKAADDYKETSHAGFTVHNWNDKGKDQHAAFASDHLLVFSHQEDLLNTALDVLKANVPASADPFFTAEGGKPLLAASAKISEIDIPADAARLLHMAKTLRLAANENAGRFFLRANADTADARDAERLRRMLDGVVAFAQAGDAKLDGLDLRADFSSAATPPSLSAALSLPVAEWITLMDKAAAEDAKKKKKD</sequence>
<accession>A0ABU9ANT7</accession>
<gene>
    <name evidence="2" type="ORF">WKV53_00030</name>
</gene>
<feature type="signal peptide" evidence="1">
    <location>
        <begin position="1"/>
        <end position="17"/>
    </location>
</feature>
<reference evidence="2 3" key="1">
    <citation type="submission" date="2024-04" db="EMBL/GenBank/DDBJ databases">
        <title>Luteolibacter sp. isolated from soil.</title>
        <authorList>
            <person name="An J."/>
        </authorList>
    </citation>
    <scope>NUCLEOTIDE SEQUENCE [LARGE SCALE GENOMIC DNA]</scope>
    <source>
        <strain evidence="2 3">Y139</strain>
    </source>
</reference>
<comment type="caution">
    <text evidence="2">The sequence shown here is derived from an EMBL/GenBank/DDBJ whole genome shotgun (WGS) entry which is preliminary data.</text>
</comment>
<organism evidence="2 3">
    <name type="scientific">Luteolibacter soli</name>
    <dbReference type="NCBI Taxonomy" id="3135280"/>
    <lineage>
        <taxon>Bacteria</taxon>
        <taxon>Pseudomonadati</taxon>
        <taxon>Verrucomicrobiota</taxon>
        <taxon>Verrucomicrobiia</taxon>
        <taxon>Verrucomicrobiales</taxon>
        <taxon>Verrucomicrobiaceae</taxon>
        <taxon>Luteolibacter</taxon>
    </lineage>
</organism>